<comment type="caution">
    <text evidence="10">The sequence shown here is derived from an EMBL/GenBank/DDBJ whole genome shotgun (WGS) entry which is preliminary data.</text>
</comment>
<evidence type="ECO:0000256" key="5">
    <source>
        <dbReference type="ARBA" id="ARBA00023136"/>
    </source>
</evidence>
<dbReference type="AlphaFoldDB" id="A0A1Q4HG43"/>
<gene>
    <name evidence="9" type="ORF">BV510_13470</name>
    <name evidence="10" type="ORF">CRI78_00570</name>
</gene>
<feature type="transmembrane region" description="Helical" evidence="7">
    <location>
        <begin position="90"/>
        <end position="110"/>
    </location>
</feature>
<name>A0A1Q4HG43_9MYCO</name>
<feature type="transmembrane region" description="Helical" evidence="7">
    <location>
        <begin position="264"/>
        <end position="282"/>
    </location>
</feature>
<feature type="compositionally biased region" description="Low complexity" evidence="6">
    <location>
        <begin position="291"/>
        <end position="303"/>
    </location>
</feature>
<dbReference type="PANTHER" id="PTHR32322">
    <property type="entry name" value="INNER MEMBRANE TRANSPORTER"/>
    <property type="match status" value="1"/>
</dbReference>
<dbReference type="Proteomes" id="UP000191039">
    <property type="component" value="Unassembled WGS sequence"/>
</dbReference>
<organism evidence="10 12">
    <name type="scientific">Mycolicibacterium diernhoferi</name>
    <dbReference type="NCBI Taxonomy" id="1801"/>
    <lineage>
        <taxon>Bacteria</taxon>
        <taxon>Bacillati</taxon>
        <taxon>Actinomycetota</taxon>
        <taxon>Actinomycetes</taxon>
        <taxon>Mycobacteriales</taxon>
        <taxon>Mycobacteriaceae</taxon>
        <taxon>Mycolicibacterium</taxon>
    </lineage>
</organism>
<dbReference type="EMBL" id="MIJD01000126">
    <property type="protein sequence ID" value="OPE53841.1"/>
    <property type="molecule type" value="Genomic_DNA"/>
</dbReference>
<dbReference type="InterPro" id="IPR000620">
    <property type="entry name" value="EamA_dom"/>
</dbReference>
<evidence type="ECO:0000256" key="6">
    <source>
        <dbReference type="SAM" id="MobiDB-lite"/>
    </source>
</evidence>
<dbReference type="GO" id="GO:0016020">
    <property type="term" value="C:membrane"/>
    <property type="evidence" value="ECO:0007669"/>
    <property type="project" value="UniProtKB-SubCell"/>
</dbReference>
<evidence type="ECO:0000256" key="4">
    <source>
        <dbReference type="ARBA" id="ARBA00022989"/>
    </source>
</evidence>
<dbReference type="InterPro" id="IPR037185">
    <property type="entry name" value="EmrE-like"/>
</dbReference>
<dbReference type="Pfam" id="PF00892">
    <property type="entry name" value="EamA"/>
    <property type="match status" value="1"/>
</dbReference>
<evidence type="ECO:0000313" key="9">
    <source>
        <dbReference type="EMBL" id="OPE53841.1"/>
    </source>
</evidence>
<comment type="similarity">
    <text evidence="2">Belongs to the EamA transporter family.</text>
</comment>
<dbReference type="Proteomes" id="UP000220340">
    <property type="component" value="Unassembled WGS sequence"/>
</dbReference>
<evidence type="ECO:0000256" key="1">
    <source>
        <dbReference type="ARBA" id="ARBA00004141"/>
    </source>
</evidence>
<feature type="transmembrane region" description="Helical" evidence="7">
    <location>
        <begin position="177"/>
        <end position="199"/>
    </location>
</feature>
<dbReference type="RefSeq" id="WP_073855992.1">
    <property type="nucleotide sequence ID" value="NZ_BAAATC010000019.1"/>
</dbReference>
<evidence type="ECO:0000256" key="2">
    <source>
        <dbReference type="ARBA" id="ARBA00007362"/>
    </source>
</evidence>
<keyword evidence="4 7" id="KW-1133">Transmembrane helix</keyword>
<dbReference type="PANTHER" id="PTHR32322:SF2">
    <property type="entry name" value="EAMA DOMAIN-CONTAINING PROTEIN"/>
    <property type="match status" value="1"/>
</dbReference>
<dbReference type="EMBL" id="PDCR01000001">
    <property type="protein sequence ID" value="PEG56388.1"/>
    <property type="molecule type" value="Genomic_DNA"/>
</dbReference>
<sequence>MSARAPSSILMILGSCMSLQLGAVIAIPLLAQFGAGLTTGARLLISGLLLLALHRPRAFGWDRDTWKAVLLFGFAMAGMNGFFYAAIARIPLGIAVTIEFAGPLLLSAALSRRRRDLGWVLAAAAAIAVLGFGEHGGGGGGDRLDPVGVGYALIAAAFWAFYIAAGKRVTTRMPGQGSLAIGILIGAFVVAPFGVGAVGDLAATVPAVLIPLVGMALLSSLIPYSLEFVAMRRMSPRIFGVLLCLEPVVAGAAGWLLLGQTLTWVHVFAMLVVVVSAVTVTVSQPAPPAHALPGRRGAASAGRAGPGGLPQHLG</sequence>
<proteinExistence type="inferred from homology"/>
<evidence type="ECO:0000259" key="8">
    <source>
        <dbReference type="Pfam" id="PF00892"/>
    </source>
</evidence>
<feature type="region of interest" description="Disordered" evidence="6">
    <location>
        <begin position="288"/>
        <end position="314"/>
    </location>
</feature>
<keyword evidence="12" id="KW-1185">Reference proteome</keyword>
<keyword evidence="3 7" id="KW-0812">Transmembrane</keyword>
<feature type="transmembrane region" description="Helical" evidence="7">
    <location>
        <begin position="117"/>
        <end position="136"/>
    </location>
</feature>
<keyword evidence="5 7" id="KW-0472">Membrane</keyword>
<evidence type="ECO:0000313" key="11">
    <source>
        <dbReference type="Proteomes" id="UP000191039"/>
    </source>
</evidence>
<feature type="transmembrane region" description="Helical" evidence="7">
    <location>
        <begin position="7"/>
        <end position="27"/>
    </location>
</feature>
<dbReference type="InterPro" id="IPR050638">
    <property type="entry name" value="AA-Vitamin_Transporters"/>
</dbReference>
<accession>A0A1Q4HG43</accession>
<feature type="transmembrane region" description="Helical" evidence="7">
    <location>
        <begin position="33"/>
        <end position="53"/>
    </location>
</feature>
<evidence type="ECO:0000256" key="7">
    <source>
        <dbReference type="SAM" id="Phobius"/>
    </source>
</evidence>
<evidence type="ECO:0000256" key="3">
    <source>
        <dbReference type="ARBA" id="ARBA00022692"/>
    </source>
</evidence>
<reference evidence="9 11" key="1">
    <citation type="submission" date="2016-09" db="EMBL/GenBank/DDBJ databases">
        <title>genome sequences of unsequenced Mycobacteria.</title>
        <authorList>
            <person name="Greninger A.L."/>
            <person name="Jerome K.R."/>
            <person name="Mcnair B."/>
            <person name="Wallis C."/>
            <person name="Fang F."/>
        </authorList>
    </citation>
    <scope>NUCLEOTIDE SEQUENCE [LARGE SCALE GENOMIC DNA]</scope>
    <source>
        <strain evidence="9 11">BM1</strain>
    </source>
</reference>
<dbReference type="OrthoDB" id="9815120at2"/>
<protein>
    <submittedName>
        <fullName evidence="10">EamA family transporter</fullName>
    </submittedName>
</protein>
<dbReference type="STRING" id="1801.BRW64_09635"/>
<feature type="transmembrane region" description="Helical" evidence="7">
    <location>
        <begin position="205"/>
        <end position="226"/>
    </location>
</feature>
<dbReference type="SUPFAM" id="SSF103481">
    <property type="entry name" value="Multidrug resistance efflux transporter EmrE"/>
    <property type="match status" value="2"/>
</dbReference>
<feature type="transmembrane region" description="Helical" evidence="7">
    <location>
        <begin position="65"/>
        <end position="84"/>
    </location>
</feature>
<comment type="subcellular location">
    <subcellularLocation>
        <location evidence="1">Membrane</location>
        <topology evidence="1">Multi-pass membrane protein</topology>
    </subcellularLocation>
</comment>
<feature type="domain" description="EamA" evidence="8">
    <location>
        <begin position="148"/>
        <end position="280"/>
    </location>
</feature>
<reference evidence="10 12" key="2">
    <citation type="submission" date="2017-10" db="EMBL/GenBank/DDBJ databases">
        <title>The new phylogeny of genus Mycobacterium.</title>
        <authorList>
            <person name="Tortoli E."/>
            <person name="Trovato A."/>
            <person name="Cirillo D.M."/>
        </authorList>
    </citation>
    <scope>NUCLEOTIDE SEQUENCE [LARGE SCALE GENOMIC DNA]</scope>
    <source>
        <strain evidence="10 12">IP141170001</strain>
    </source>
</reference>
<dbReference type="PROSITE" id="PS51257">
    <property type="entry name" value="PROKAR_LIPOPROTEIN"/>
    <property type="match status" value="1"/>
</dbReference>
<evidence type="ECO:0000313" key="12">
    <source>
        <dbReference type="Proteomes" id="UP000220340"/>
    </source>
</evidence>
<feature type="transmembrane region" description="Helical" evidence="7">
    <location>
        <begin position="148"/>
        <end position="165"/>
    </location>
</feature>
<evidence type="ECO:0000313" key="10">
    <source>
        <dbReference type="EMBL" id="PEG56388.1"/>
    </source>
</evidence>
<feature type="transmembrane region" description="Helical" evidence="7">
    <location>
        <begin position="238"/>
        <end position="258"/>
    </location>
</feature>